<evidence type="ECO:0000259" key="5">
    <source>
        <dbReference type="PROSITE" id="PS50893"/>
    </source>
</evidence>
<organism evidence="6 7">
    <name type="scientific">Sulfuracidifex tepidarius</name>
    <dbReference type="NCBI Taxonomy" id="1294262"/>
    <lineage>
        <taxon>Archaea</taxon>
        <taxon>Thermoproteota</taxon>
        <taxon>Thermoprotei</taxon>
        <taxon>Sulfolobales</taxon>
        <taxon>Sulfolobaceae</taxon>
        <taxon>Sulfuracidifex</taxon>
    </lineage>
</organism>
<keyword evidence="4 6" id="KW-0067">ATP-binding</keyword>
<evidence type="ECO:0000313" key="6">
    <source>
        <dbReference type="EMBL" id="BBG26476.1"/>
    </source>
</evidence>
<evidence type="ECO:0000313" key="7">
    <source>
        <dbReference type="Proteomes" id="UP000325030"/>
    </source>
</evidence>
<proteinExistence type="inferred from homology"/>
<keyword evidence="3" id="KW-0547">Nucleotide-binding</keyword>
<accession>A0A510E1W5</accession>
<dbReference type="RefSeq" id="WP_149564768.1">
    <property type="nucleotide sequence ID" value="NZ_AP018930.1"/>
</dbReference>
<dbReference type="PROSITE" id="PS50893">
    <property type="entry name" value="ABC_TRANSPORTER_2"/>
    <property type="match status" value="1"/>
</dbReference>
<comment type="similarity">
    <text evidence="1">Belongs to the ABC transporter superfamily.</text>
</comment>
<evidence type="ECO:0000256" key="2">
    <source>
        <dbReference type="ARBA" id="ARBA00022448"/>
    </source>
</evidence>
<dbReference type="GeneID" id="41717344"/>
<keyword evidence="2" id="KW-0813">Transport</keyword>
<reference evidence="7" key="1">
    <citation type="submission" date="2018-09" db="EMBL/GenBank/DDBJ databases">
        <title>Complete Genome Sequencing of Sulfolobus sp. JCM 16834.</title>
        <authorList>
            <person name="Kato S."/>
            <person name="Itoh T."/>
            <person name="Ohkuma M."/>
        </authorList>
    </citation>
    <scope>NUCLEOTIDE SEQUENCE [LARGE SCALE GENOMIC DNA]</scope>
    <source>
        <strain evidence="7">IC-007</strain>
    </source>
</reference>
<dbReference type="GO" id="GO:0005524">
    <property type="term" value="F:ATP binding"/>
    <property type="evidence" value="ECO:0007669"/>
    <property type="project" value="UniProtKB-KW"/>
</dbReference>
<dbReference type="GO" id="GO:0016887">
    <property type="term" value="F:ATP hydrolysis activity"/>
    <property type="evidence" value="ECO:0007669"/>
    <property type="project" value="InterPro"/>
</dbReference>
<gene>
    <name evidence="6" type="ORF">IC007_0986</name>
</gene>
<dbReference type="EMBL" id="AP018930">
    <property type="protein sequence ID" value="BBG26476.1"/>
    <property type="molecule type" value="Genomic_DNA"/>
</dbReference>
<dbReference type="PANTHER" id="PTHR42711">
    <property type="entry name" value="ABC TRANSPORTER ATP-BINDING PROTEIN"/>
    <property type="match status" value="1"/>
</dbReference>
<dbReference type="SMART" id="SM00382">
    <property type="entry name" value="AAA"/>
    <property type="match status" value="1"/>
</dbReference>
<dbReference type="SUPFAM" id="SSF52540">
    <property type="entry name" value="P-loop containing nucleoside triphosphate hydrolases"/>
    <property type="match status" value="1"/>
</dbReference>
<evidence type="ECO:0000256" key="4">
    <source>
        <dbReference type="ARBA" id="ARBA00022840"/>
    </source>
</evidence>
<sequence length="261" mass="29396">MKVQADSLVKVFDREVLNVTFQVEGKRIALLGPNGSGKTTFLSILSSILKPTKGELKVNGVVPYREREKAVKMISFQFEKPRFLFNMKVKDLVSFLEKEYGCDTSLIPREIYPLYLSGLSSGQTQLVQAVSVMCSESEVKVFDEPFSHLDVNVESKLRKAILSLDSDTIVTTHVPEEAEWMGDVIVVLQDGRLKWYGTVEELYRGDIYEVYYRGKLRLDALCDFGNVALVKGDEDLLSSLVKKGEIVGFKRAGVRKLYTCS</sequence>
<dbReference type="InterPro" id="IPR027417">
    <property type="entry name" value="P-loop_NTPase"/>
</dbReference>
<evidence type="ECO:0000256" key="3">
    <source>
        <dbReference type="ARBA" id="ARBA00022741"/>
    </source>
</evidence>
<dbReference type="PANTHER" id="PTHR42711:SF5">
    <property type="entry name" value="ABC TRANSPORTER ATP-BINDING PROTEIN NATA"/>
    <property type="match status" value="1"/>
</dbReference>
<dbReference type="Proteomes" id="UP000325030">
    <property type="component" value="Chromosome"/>
</dbReference>
<name>A0A510E1W5_9CREN</name>
<feature type="domain" description="ABC transporter" evidence="5">
    <location>
        <begin position="1"/>
        <end position="215"/>
    </location>
</feature>
<dbReference type="AlphaFoldDB" id="A0A510E1W5"/>
<dbReference type="InterPro" id="IPR050763">
    <property type="entry name" value="ABC_transporter_ATP-binding"/>
</dbReference>
<evidence type="ECO:0000256" key="1">
    <source>
        <dbReference type="ARBA" id="ARBA00005417"/>
    </source>
</evidence>
<dbReference type="Pfam" id="PF00005">
    <property type="entry name" value="ABC_tran"/>
    <property type="match status" value="1"/>
</dbReference>
<dbReference type="Gene3D" id="3.40.50.300">
    <property type="entry name" value="P-loop containing nucleotide triphosphate hydrolases"/>
    <property type="match status" value="1"/>
</dbReference>
<dbReference type="InterPro" id="IPR003439">
    <property type="entry name" value="ABC_transporter-like_ATP-bd"/>
</dbReference>
<dbReference type="InterPro" id="IPR003593">
    <property type="entry name" value="AAA+_ATPase"/>
</dbReference>
<protein>
    <submittedName>
        <fullName evidence="6">Trehalose/maltose import ATP-binding protein MalK</fullName>
    </submittedName>
</protein>